<dbReference type="PANTHER" id="PTHR10127:SF883">
    <property type="entry name" value="ZINC METALLOPROTEINASE NAS-8"/>
    <property type="match status" value="1"/>
</dbReference>
<feature type="domain" description="Peptidase M12A" evidence="3">
    <location>
        <begin position="1"/>
        <end position="50"/>
    </location>
</feature>
<protein>
    <submittedName>
        <fullName evidence="4">Astacin (Peptidase family m12A) domain-containing protein</fullName>
    </submittedName>
</protein>
<accession>A0AAD4R679</accession>
<keyword evidence="1" id="KW-0865">Zymogen</keyword>
<dbReference type="Gene3D" id="3.40.390.10">
    <property type="entry name" value="Collagenase (Catalytic Domain)"/>
    <property type="match status" value="1"/>
</dbReference>
<dbReference type="InterPro" id="IPR024079">
    <property type="entry name" value="MetalloPept_cat_dom_sf"/>
</dbReference>
<sequence length="330" mass="36405">MHYEKNAFAIDKSTPTIVPRMNRDEIAKMGQRVGLSGTDIEKINRLYNCTDFAETRSRKAHHRRHGHRRIRKKNAAYVGAYAPEYIFLTAPNVAHGHSSSFQQSHKTHENNTATVAFKSTQDFFIRTGLKPAGPTSFGMQLPDGTVTVPISLDPGQSQMTETGNGYDGYSRLVAKHSPVEMSTSYSSIPGAQFSPENLPTWASTGYFGGTSPTVDSIVCETPAQANCVDRRNDCVELSLKGDCDKRPGFMLRLCRRSCCNCDDKKCYDSKDEQKYATLCLAQNRQSNSVVLSACDVAETRQNALDYCPKTCGTCSVPVYSATNTDAIIAY</sequence>
<dbReference type="Pfam" id="PF01549">
    <property type="entry name" value="ShK"/>
    <property type="match status" value="2"/>
</dbReference>
<dbReference type="SUPFAM" id="SSF55486">
    <property type="entry name" value="Metalloproteases ('zincins'), catalytic domain"/>
    <property type="match status" value="1"/>
</dbReference>
<dbReference type="InterPro" id="IPR001506">
    <property type="entry name" value="Peptidase_M12A"/>
</dbReference>
<dbReference type="Proteomes" id="UP001201812">
    <property type="component" value="Unassembled WGS sequence"/>
</dbReference>
<comment type="caution">
    <text evidence="4">The sequence shown here is derived from an EMBL/GenBank/DDBJ whole genome shotgun (WGS) entry which is preliminary data.</text>
</comment>
<keyword evidence="5" id="KW-1185">Reference proteome</keyword>
<dbReference type="SMART" id="SM00254">
    <property type="entry name" value="ShKT"/>
    <property type="match status" value="2"/>
</dbReference>
<proteinExistence type="predicted"/>
<dbReference type="PANTHER" id="PTHR10127">
    <property type="entry name" value="DISCOIDIN, CUB, EGF, LAMININ , AND ZINC METALLOPROTEASE DOMAIN CONTAINING"/>
    <property type="match status" value="1"/>
</dbReference>
<evidence type="ECO:0000256" key="1">
    <source>
        <dbReference type="ARBA" id="ARBA00023145"/>
    </source>
</evidence>
<name>A0AAD4R679_9BILA</name>
<dbReference type="InterPro" id="IPR003582">
    <property type="entry name" value="ShKT_dom"/>
</dbReference>
<evidence type="ECO:0000256" key="2">
    <source>
        <dbReference type="PROSITE-ProRule" id="PRU01211"/>
    </source>
</evidence>
<dbReference type="GO" id="GO:0004222">
    <property type="term" value="F:metalloendopeptidase activity"/>
    <property type="evidence" value="ECO:0007669"/>
    <property type="project" value="InterPro"/>
</dbReference>
<evidence type="ECO:0000313" key="4">
    <source>
        <dbReference type="EMBL" id="KAI1712843.1"/>
    </source>
</evidence>
<dbReference type="EMBL" id="JAKKPZ010000017">
    <property type="protein sequence ID" value="KAI1712843.1"/>
    <property type="molecule type" value="Genomic_DNA"/>
</dbReference>
<dbReference type="AlphaFoldDB" id="A0AAD4R679"/>
<dbReference type="GO" id="GO:0006508">
    <property type="term" value="P:proteolysis"/>
    <property type="evidence" value="ECO:0007669"/>
    <property type="project" value="InterPro"/>
</dbReference>
<comment type="caution">
    <text evidence="2">Lacks conserved residue(s) required for the propagation of feature annotation.</text>
</comment>
<dbReference type="Pfam" id="PF01400">
    <property type="entry name" value="Astacin"/>
    <property type="match status" value="1"/>
</dbReference>
<evidence type="ECO:0000259" key="3">
    <source>
        <dbReference type="PROSITE" id="PS51864"/>
    </source>
</evidence>
<gene>
    <name evidence="4" type="ORF">DdX_09475</name>
</gene>
<organism evidence="4 5">
    <name type="scientific">Ditylenchus destructor</name>
    <dbReference type="NCBI Taxonomy" id="166010"/>
    <lineage>
        <taxon>Eukaryota</taxon>
        <taxon>Metazoa</taxon>
        <taxon>Ecdysozoa</taxon>
        <taxon>Nematoda</taxon>
        <taxon>Chromadorea</taxon>
        <taxon>Rhabditida</taxon>
        <taxon>Tylenchina</taxon>
        <taxon>Tylenchomorpha</taxon>
        <taxon>Sphaerularioidea</taxon>
        <taxon>Anguinidae</taxon>
        <taxon>Anguininae</taxon>
        <taxon>Ditylenchus</taxon>
    </lineage>
</organism>
<dbReference type="PROSITE" id="PS51864">
    <property type="entry name" value="ASTACIN"/>
    <property type="match status" value="1"/>
</dbReference>
<evidence type="ECO:0000313" key="5">
    <source>
        <dbReference type="Proteomes" id="UP001201812"/>
    </source>
</evidence>
<reference evidence="4" key="1">
    <citation type="submission" date="2022-01" db="EMBL/GenBank/DDBJ databases">
        <title>Genome Sequence Resource for Two Populations of Ditylenchus destructor, the Migratory Endoparasitic Phytonematode.</title>
        <authorList>
            <person name="Zhang H."/>
            <person name="Lin R."/>
            <person name="Xie B."/>
        </authorList>
    </citation>
    <scope>NUCLEOTIDE SEQUENCE</scope>
    <source>
        <strain evidence="4">BazhouSP</strain>
    </source>
</reference>